<keyword evidence="1" id="KW-0808">Transferase</keyword>
<reference evidence="4 5" key="2">
    <citation type="journal article" date="2020" name="Int. J. Syst. Evol. Microbiol.">
        <title>Sulfuracidifex tepidarius gen. nov., sp. nov. and transfer of Sulfolobus metallicus Huber and Stetter 1992 to the genus Sulfuracidifex as Sulfuracidifex metallicus comb. nov.</title>
        <authorList>
            <person name="Itoh T."/>
            <person name="Miura T."/>
            <person name="Sakai H.D."/>
            <person name="Kato S."/>
            <person name="Ohkuma M."/>
            <person name="Takashina T."/>
        </authorList>
    </citation>
    <scope>NUCLEOTIDE SEQUENCE</scope>
    <source>
        <strain evidence="3 5">IC-006</strain>
        <strain evidence="4">IC-007</strain>
    </source>
</reference>
<accession>A0A510DZJ5</accession>
<keyword evidence="5" id="KW-1185">Reference proteome</keyword>
<dbReference type="PANTHER" id="PTHR46401">
    <property type="entry name" value="GLYCOSYLTRANSFERASE WBBK-RELATED"/>
    <property type="match status" value="1"/>
</dbReference>
<dbReference type="Proteomes" id="UP000322983">
    <property type="component" value="Chromosome"/>
</dbReference>
<dbReference type="EMBL" id="AP018930">
    <property type="protein sequence ID" value="BBG25675.1"/>
    <property type="molecule type" value="Genomic_DNA"/>
</dbReference>
<reference evidence="6" key="1">
    <citation type="submission" date="2018-09" db="EMBL/GenBank/DDBJ databases">
        <title>Complete Genome Sequencing of Sulfolobus sp. JCM 16834.</title>
        <authorList>
            <person name="Kato S."/>
            <person name="Itoh T."/>
            <person name="Ohkuma M."/>
        </authorList>
    </citation>
    <scope>NUCLEOTIDE SEQUENCE [LARGE SCALE GENOMIC DNA]</scope>
    <source>
        <strain evidence="6">IC-007</strain>
    </source>
</reference>
<protein>
    <submittedName>
        <fullName evidence="4">D-inositol-3-phosphate glycosyltransferase</fullName>
    </submittedName>
</protein>
<proteinExistence type="predicted"/>
<dbReference type="GO" id="GO:0016757">
    <property type="term" value="F:glycosyltransferase activity"/>
    <property type="evidence" value="ECO:0007669"/>
    <property type="project" value="InterPro"/>
</dbReference>
<dbReference type="SUPFAM" id="SSF53756">
    <property type="entry name" value="UDP-Glycosyltransferase/glycogen phosphorylase"/>
    <property type="match status" value="1"/>
</dbReference>
<dbReference type="GeneID" id="41716690"/>
<sequence>MRLGIVYNNLIAPTFAGGGSVHSYEVVMRLKKEFEVIYYPSSPSLKWPKEKLIEKAKELESSGIRLDQGFYSILDTNLALKKSFLNPDKISEVLSKYYDVDKVDFLYEPDHTSFDIYYLGAKHGNYGLTIHEPLYYSNSFTYLKRLIKFYGVNPRTGKGFHTRFLYNELVSKRINRKLISRYPPRFIASVSKGSLEWSGIDGDVINPGNAFDSSLLKYRNRGKEDYVVFWSRLNQDKGIREVPDIMRVINSKRKAKLLLMGKFFDKYNEEIFWRKIKKYDIDVEYLGFVDRDKLNDVVSKAKCLIYPSHVDGFSLVVLESLALGTPVVAYDIPTVKSVYSGLPGVTFVPEFDVKAVGEATLKFLQMDEAKYNDMMNDERLLEFLEIHSSWDNVARSVKEIISRHIKG</sequence>
<dbReference type="EMBL" id="AP018929">
    <property type="protein sequence ID" value="BBG22915.1"/>
    <property type="molecule type" value="Genomic_DNA"/>
</dbReference>
<evidence type="ECO:0000313" key="6">
    <source>
        <dbReference type="Proteomes" id="UP000325030"/>
    </source>
</evidence>
<dbReference type="InterPro" id="IPR001296">
    <property type="entry name" value="Glyco_trans_1"/>
</dbReference>
<dbReference type="RefSeq" id="WP_054846783.1">
    <property type="nucleotide sequence ID" value="NZ_AP018929.1"/>
</dbReference>
<dbReference type="Pfam" id="PF00534">
    <property type="entry name" value="Glycos_transf_1"/>
    <property type="match status" value="1"/>
</dbReference>
<evidence type="ECO:0000313" key="3">
    <source>
        <dbReference type="EMBL" id="BBG22915.1"/>
    </source>
</evidence>
<dbReference type="Proteomes" id="UP000325030">
    <property type="component" value="Chromosome"/>
</dbReference>
<name>A0A510DZJ5_9CREN</name>
<dbReference type="AlphaFoldDB" id="A0A510DZJ5"/>
<evidence type="ECO:0000313" key="5">
    <source>
        <dbReference type="Proteomes" id="UP000322983"/>
    </source>
</evidence>
<dbReference type="STRING" id="1294262.GCA_001316085_02913"/>
<dbReference type="CDD" id="cd03801">
    <property type="entry name" value="GT4_PimA-like"/>
    <property type="match status" value="1"/>
</dbReference>
<evidence type="ECO:0000313" key="4">
    <source>
        <dbReference type="EMBL" id="BBG25675.1"/>
    </source>
</evidence>
<evidence type="ECO:0000256" key="1">
    <source>
        <dbReference type="ARBA" id="ARBA00022679"/>
    </source>
</evidence>
<dbReference type="OrthoDB" id="132546at2157"/>
<organism evidence="4 6">
    <name type="scientific">Sulfuracidifex tepidarius</name>
    <dbReference type="NCBI Taxonomy" id="1294262"/>
    <lineage>
        <taxon>Archaea</taxon>
        <taxon>Thermoproteota</taxon>
        <taxon>Thermoprotei</taxon>
        <taxon>Sulfolobales</taxon>
        <taxon>Sulfolobaceae</taxon>
        <taxon>Sulfuracidifex</taxon>
    </lineage>
</organism>
<dbReference type="PANTHER" id="PTHR46401:SF2">
    <property type="entry name" value="GLYCOSYLTRANSFERASE WBBK-RELATED"/>
    <property type="match status" value="1"/>
</dbReference>
<evidence type="ECO:0000259" key="2">
    <source>
        <dbReference type="Pfam" id="PF00534"/>
    </source>
</evidence>
<gene>
    <name evidence="3" type="ORF">IC006_0199</name>
    <name evidence="4" type="ORF">IC007_0180</name>
</gene>
<accession>A0A510DRZ3</accession>
<dbReference type="Gene3D" id="3.40.50.2000">
    <property type="entry name" value="Glycogen Phosphorylase B"/>
    <property type="match status" value="1"/>
</dbReference>
<feature type="domain" description="Glycosyl transferase family 1" evidence="2">
    <location>
        <begin position="219"/>
        <end position="372"/>
    </location>
</feature>
<dbReference type="KEGG" id="step:IC006_0199"/>